<keyword evidence="2 8" id="KW-0436">Ligase</keyword>
<dbReference type="InterPro" id="IPR014729">
    <property type="entry name" value="Rossmann-like_a/b/a_fold"/>
</dbReference>
<dbReference type="InterPro" id="IPR002305">
    <property type="entry name" value="aa-tRNA-synth_Ic"/>
</dbReference>
<feature type="short sequence motif" description="'HIGH' region" evidence="8">
    <location>
        <begin position="15"/>
        <end position="23"/>
    </location>
</feature>
<evidence type="ECO:0000256" key="6">
    <source>
        <dbReference type="ARBA" id="ARBA00023146"/>
    </source>
</evidence>
<evidence type="ECO:0000256" key="7">
    <source>
        <dbReference type="ARBA" id="ARBA00049929"/>
    </source>
</evidence>
<evidence type="ECO:0000256" key="1">
    <source>
        <dbReference type="ARBA" id="ARBA00005594"/>
    </source>
</evidence>
<dbReference type="Gene3D" id="3.40.50.620">
    <property type="entry name" value="HUPs"/>
    <property type="match status" value="1"/>
</dbReference>
<dbReference type="PANTHER" id="PTHR43766:SF1">
    <property type="entry name" value="TRYPTOPHAN--TRNA LIGASE, MITOCHONDRIAL"/>
    <property type="match status" value="1"/>
</dbReference>
<keyword evidence="5 8" id="KW-0648">Protein biosynthesis</keyword>
<dbReference type="InterPro" id="IPR050203">
    <property type="entry name" value="Trp-tRNA_synthetase"/>
</dbReference>
<dbReference type="NCBIfam" id="TIGR00233">
    <property type="entry name" value="trpS"/>
    <property type="match status" value="1"/>
</dbReference>
<name>A0A1F5TNB1_9BACT</name>
<feature type="binding site" evidence="8">
    <location>
        <begin position="151"/>
        <end position="153"/>
    </location>
    <ligand>
        <name>ATP</name>
        <dbReference type="ChEBI" id="CHEBI:30616"/>
    </ligand>
</feature>
<reference evidence="10 11" key="1">
    <citation type="journal article" date="2016" name="Nat. Commun.">
        <title>Thousands of microbial genomes shed light on interconnected biogeochemical processes in an aquifer system.</title>
        <authorList>
            <person name="Anantharaman K."/>
            <person name="Brown C.T."/>
            <person name="Hug L.A."/>
            <person name="Sharon I."/>
            <person name="Castelle C.J."/>
            <person name="Probst A.J."/>
            <person name="Thomas B.C."/>
            <person name="Singh A."/>
            <person name="Wilkins M.J."/>
            <person name="Karaoz U."/>
            <person name="Brodie E.L."/>
            <person name="Williams K.H."/>
            <person name="Hubbard S.S."/>
            <person name="Banfield J.F."/>
        </authorList>
    </citation>
    <scope>NUCLEOTIDE SEQUENCE [LARGE SCALE GENOMIC DNA]</scope>
</reference>
<dbReference type="GO" id="GO:0005524">
    <property type="term" value="F:ATP binding"/>
    <property type="evidence" value="ECO:0007669"/>
    <property type="project" value="UniProtKB-UniRule"/>
</dbReference>
<dbReference type="Pfam" id="PF00579">
    <property type="entry name" value="tRNA-synt_1b"/>
    <property type="match status" value="1"/>
</dbReference>
<evidence type="ECO:0000256" key="8">
    <source>
        <dbReference type="HAMAP-Rule" id="MF_00140"/>
    </source>
</evidence>
<keyword evidence="6 8" id="KW-0030">Aminoacyl-tRNA synthetase</keyword>
<feature type="binding site" evidence="8">
    <location>
        <begin position="22"/>
        <end position="23"/>
    </location>
    <ligand>
        <name>ATP</name>
        <dbReference type="ChEBI" id="CHEBI:30616"/>
    </ligand>
</feature>
<dbReference type="PROSITE" id="PS00178">
    <property type="entry name" value="AA_TRNA_LIGASE_I"/>
    <property type="match status" value="1"/>
</dbReference>
<dbReference type="InterPro" id="IPR002306">
    <property type="entry name" value="Trp-tRNA-ligase"/>
</dbReference>
<keyword evidence="3 8" id="KW-0547">Nucleotide-binding</keyword>
<evidence type="ECO:0000256" key="2">
    <source>
        <dbReference type="ARBA" id="ARBA00022598"/>
    </source>
</evidence>
<evidence type="ECO:0000256" key="4">
    <source>
        <dbReference type="ARBA" id="ARBA00022840"/>
    </source>
</evidence>
<feature type="binding site" evidence="8">
    <location>
        <position position="139"/>
    </location>
    <ligand>
        <name>L-tryptophan</name>
        <dbReference type="ChEBI" id="CHEBI:57912"/>
    </ligand>
</feature>
<evidence type="ECO:0000313" key="11">
    <source>
        <dbReference type="Proteomes" id="UP000177579"/>
    </source>
</evidence>
<feature type="binding site" evidence="8">
    <location>
        <begin position="14"/>
        <end position="16"/>
    </location>
    <ligand>
        <name>ATP</name>
        <dbReference type="ChEBI" id="CHEBI:30616"/>
    </ligand>
</feature>
<dbReference type="GO" id="GO:0005829">
    <property type="term" value="C:cytosol"/>
    <property type="evidence" value="ECO:0007669"/>
    <property type="project" value="TreeGrafter"/>
</dbReference>
<dbReference type="InterPro" id="IPR001412">
    <property type="entry name" value="aa-tRNA-synth_I_CS"/>
</dbReference>
<keyword evidence="4 8" id="KW-0067">ATP-binding</keyword>
<comment type="subunit">
    <text evidence="8">Homodimer.</text>
</comment>
<dbReference type="SUPFAM" id="SSF52374">
    <property type="entry name" value="Nucleotidylyl transferase"/>
    <property type="match status" value="1"/>
</dbReference>
<dbReference type="GO" id="GO:0004830">
    <property type="term" value="F:tryptophan-tRNA ligase activity"/>
    <property type="evidence" value="ECO:0007669"/>
    <property type="project" value="UniProtKB-UniRule"/>
</dbReference>
<proteinExistence type="inferred from homology"/>
<comment type="function">
    <text evidence="8">Catalyzes the attachment of tryptophan to tRNA(Trp).</text>
</comment>
<comment type="catalytic activity">
    <reaction evidence="7 8">
        <text>tRNA(Trp) + L-tryptophan + ATP = L-tryptophyl-tRNA(Trp) + AMP + diphosphate + H(+)</text>
        <dbReference type="Rhea" id="RHEA:24080"/>
        <dbReference type="Rhea" id="RHEA-COMP:9671"/>
        <dbReference type="Rhea" id="RHEA-COMP:9705"/>
        <dbReference type="ChEBI" id="CHEBI:15378"/>
        <dbReference type="ChEBI" id="CHEBI:30616"/>
        <dbReference type="ChEBI" id="CHEBI:33019"/>
        <dbReference type="ChEBI" id="CHEBI:57912"/>
        <dbReference type="ChEBI" id="CHEBI:78442"/>
        <dbReference type="ChEBI" id="CHEBI:78535"/>
        <dbReference type="ChEBI" id="CHEBI:456215"/>
        <dbReference type="EC" id="6.1.1.2"/>
    </reaction>
</comment>
<protein>
    <recommendedName>
        <fullName evidence="8">Tryptophan--tRNA ligase</fullName>
        <ecNumber evidence="8">6.1.1.2</ecNumber>
    </recommendedName>
    <alternativeName>
        <fullName evidence="8">Tryptophanyl-tRNA synthetase</fullName>
        <shortName evidence="8">TrpRS</shortName>
    </alternativeName>
</protein>
<keyword evidence="8" id="KW-0963">Cytoplasm</keyword>
<dbReference type="Proteomes" id="UP000177579">
    <property type="component" value="Unassembled WGS sequence"/>
</dbReference>
<evidence type="ECO:0000313" key="10">
    <source>
        <dbReference type="EMBL" id="OGF40465.1"/>
    </source>
</evidence>
<sequence length="331" mass="37635">MEKNNKKRIFSGVQPSGDLHIGNYLGAISQWVNMQNKYECIFCVVDYHAITVKQDPEILRKKIIEIAKIYIASGIDPQKSVIFQQSTITAHTEFAWILNCIVARMSDLNKMTQFKDKSGNHQENVGIGLYDYPVLMASDILLYNTDVVPVGDDQLQHVELTRTLARRFNERFGDTLQLPKAEIRKTGARIMGLDDPTKKMSKSAASDLNYIALTDNPDKAAKKIMRAVTDTGSEIKYDLEKKPGISNLLTIYSLLVKKEIKELEKEYQNKMYGEFKKNLAEVVKSFLIDFQKKYNAISDKEVEQIMAQGTKKIKPIADNTLDRVKMKIGVL</sequence>
<gene>
    <name evidence="8" type="primary">trpS</name>
    <name evidence="10" type="ORF">A2531_03015</name>
</gene>
<accession>A0A1F5TNB1</accession>
<organism evidence="10 11">
    <name type="scientific">Candidatus Falkowbacteria bacterium RIFOXYD2_FULL_34_120</name>
    <dbReference type="NCBI Taxonomy" id="1798007"/>
    <lineage>
        <taxon>Bacteria</taxon>
        <taxon>Candidatus Falkowiibacteriota</taxon>
    </lineage>
</organism>
<dbReference type="CDD" id="cd00806">
    <property type="entry name" value="TrpRS_core"/>
    <property type="match status" value="1"/>
</dbReference>
<dbReference type="PANTHER" id="PTHR43766">
    <property type="entry name" value="TRYPTOPHAN--TRNA LIGASE, MITOCHONDRIAL"/>
    <property type="match status" value="1"/>
</dbReference>
<dbReference type="EMBL" id="MFGO01000028">
    <property type="protein sequence ID" value="OGF40465.1"/>
    <property type="molecule type" value="Genomic_DNA"/>
</dbReference>
<dbReference type="AlphaFoldDB" id="A0A1F5TNB1"/>
<evidence type="ECO:0000256" key="5">
    <source>
        <dbReference type="ARBA" id="ARBA00022917"/>
    </source>
</evidence>
<feature type="binding site" evidence="8">
    <location>
        <begin position="199"/>
        <end position="203"/>
    </location>
    <ligand>
        <name>ATP</name>
        <dbReference type="ChEBI" id="CHEBI:30616"/>
    </ligand>
</feature>
<feature type="short sequence motif" description="'KMSKS' region" evidence="8">
    <location>
        <begin position="199"/>
        <end position="203"/>
    </location>
</feature>
<comment type="similarity">
    <text evidence="1 8 9">Belongs to the class-I aminoacyl-tRNA synthetase family.</text>
</comment>
<dbReference type="PRINTS" id="PR01039">
    <property type="entry name" value="TRNASYNTHTRP"/>
</dbReference>
<dbReference type="GO" id="GO:0006436">
    <property type="term" value="P:tryptophanyl-tRNA aminoacylation"/>
    <property type="evidence" value="ECO:0007669"/>
    <property type="project" value="UniProtKB-UniRule"/>
</dbReference>
<dbReference type="Gene3D" id="1.10.240.10">
    <property type="entry name" value="Tyrosyl-Transfer RNA Synthetase"/>
    <property type="match status" value="1"/>
</dbReference>
<dbReference type="FunFam" id="1.10.240.10:FF:000002">
    <property type="entry name" value="Tryptophan--tRNA ligase"/>
    <property type="match status" value="1"/>
</dbReference>
<feature type="binding site" evidence="8">
    <location>
        <position position="190"/>
    </location>
    <ligand>
        <name>ATP</name>
        <dbReference type="ChEBI" id="CHEBI:30616"/>
    </ligand>
</feature>
<comment type="subcellular location">
    <subcellularLocation>
        <location evidence="8">Cytoplasm</location>
    </subcellularLocation>
</comment>
<dbReference type="HAMAP" id="MF_00140_B">
    <property type="entry name" value="Trp_tRNA_synth_B"/>
    <property type="match status" value="1"/>
</dbReference>
<evidence type="ECO:0000256" key="3">
    <source>
        <dbReference type="ARBA" id="ARBA00022741"/>
    </source>
</evidence>
<evidence type="ECO:0000256" key="9">
    <source>
        <dbReference type="RuleBase" id="RU363036"/>
    </source>
</evidence>
<comment type="caution">
    <text evidence="10">The sequence shown here is derived from an EMBL/GenBank/DDBJ whole genome shotgun (WGS) entry which is preliminary data.</text>
</comment>
<dbReference type="InterPro" id="IPR024109">
    <property type="entry name" value="Trp-tRNA-ligase_bac-type"/>
</dbReference>
<dbReference type="EC" id="6.1.1.2" evidence="8"/>